<dbReference type="RefSeq" id="XP_024741072.1">
    <property type="nucleotide sequence ID" value="XM_024879521.1"/>
</dbReference>
<name>A0A2J6TMF2_9HELO</name>
<organism evidence="2 3">
    <name type="scientific">Hyaloscypha bicolor E</name>
    <dbReference type="NCBI Taxonomy" id="1095630"/>
    <lineage>
        <taxon>Eukaryota</taxon>
        <taxon>Fungi</taxon>
        <taxon>Dikarya</taxon>
        <taxon>Ascomycota</taxon>
        <taxon>Pezizomycotina</taxon>
        <taxon>Leotiomycetes</taxon>
        <taxon>Helotiales</taxon>
        <taxon>Hyaloscyphaceae</taxon>
        <taxon>Hyaloscypha</taxon>
        <taxon>Hyaloscypha bicolor</taxon>
    </lineage>
</organism>
<feature type="transmembrane region" description="Helical" evidence="1">
    <location>
        <begin position="19"/>
        <end position="40"/>
    </location>
</feature>
<evidence type="ECO:0000313" key="2">
    <source>
        <dbReference type="EMBL" id="PMD64168.1"/>
    </source>
</evidence>
<keyword evidence="3" id="KW-1185">Reference proteome</keyword>
<dbReference type="EMBL" id="KZ613769">
    <property type="protein sequence ID" value="PMD64168.1"/>
    <property type="molecule type" value="Genomic_DNA"/>
</dbReference>
<sequence length="87" mass="9586">PCKTSKQAMVTYIPKYAPYLYIASFSTILLVRAVSSLNNLPIATTMLKTWGGEESDDSAGEGVYGTKLFLQGRGEYRFVTIVIRTVS</sequence>
<dbReference type="Proteomes" id="UP000235371">
    <property type="component" value="Unassembled WGS sequence"/>
</dbReference>
<evidence type="ECO:0000256" key="1">
    <source>
        <dbReference type="SAM" id="Phobius"/>
    </source>
</evidence>
<dbReference type="AlphaFoldDB" id="A0A2J6TMF2"/>
<accession>A0A2J6TMF2</accession>
<reference evidence="2 3" key="1">
    <citation type="submission" date="2016-04" db="EMBL/GenBank/DDBJ databases">
        <title>A degradative enzymes factory behind the ericoid mycorrhizal symbiosis.</title>
        <authorList>
            <consortium name="DOE Joint Genome Institute"/>
            <person name="Martino E."/>
            <person name="Morin E."/>
            <person name="Grelet G."/>
            <person name="Kuo A."/>
            <person name="Kohler A."/>
            <person name="Daghino S."/>
            <person name="Barry K."/>
            <person name="Choi C."/>
            <person name="Cichocki N."/>
            <person name="Clum A."/>
            <person name="Copeland A."/>
            <person name="Hainaut M."/>
            <person name="Haridas S."/>
            <person name="Labutti K."/>
            <person name="Lindquist E."/>
            <person name="Lipzen A."/>
            <person name="Khouja H.-R."/>
            <person name="Murat C."/>
            <person name="Ohm R."/>
            <person name="Olson A."/>
            <person name="Spatafora J."/>
            <person name="Veneault-Fourrey C."/>
            <person name="Henrissat B."/>
            <person name="Grigoriev I."/>
            <person name="Martin F."/>
            <person name="Perotto S."/>
        </authorList>
    </citation>
    <scope>NUCLEOTIDE SEQUENCE [LARGE SCALE GENOMIC DNA]</scope>
    <source>
        <strain evidence="2 3">E</strain>
    </source>
</reference>
<dbReference type="GeneID" id="36587598"/>
<proteinExistence type="predicted"/>
<feature type="non-terminal residue" evidence="2">
    <location>
        <position position="1"/>
    </location>
</feature>
<keyword evidence="1" id="KW-1133">Transmembrane helix</keyword>
<dbReference type="InParanoid" id="A0A2J6TMF2"/>
<gene>
    <name evidence="2" type="ORF">K444DRAFT_609146</name>
</gene>
<keyword evidence="1" id="KW-0472">Membrane</keyword>
<evidence type="ECO:0000313" key="3">
    <source>
        <dbReference type="Proteomes" id="UP000235371"/>
    </source>
</evidence>
<protein>
    <submittedName>
        <fullName evidence="2">Uncharacterized protein</fullName>
    </submittedName>
</protein>
<keyword evidence="1" id="KW-0812">Transmembrane</keyword>